<dbReference type="Proteomes" id="UP001180845">
    <property type="component" value="Unassembled WGS sequence"/>
</dbReference>
<protein>
    <submittedName>
        <fullName evidence="2">3-phenylpropionate/cinnamic acid dioxygenase small subunit</fullName>
    </submittedName>
</protein>
<keyword evidence="2" id="KW-0560">Oxidoreductase</keyword>
<dbReference type="GO" id="GO:0051213">
    <property type="term" value="F:dioxygenase activity"/>
    <property type="evidence" value="ECO:0007669"/>
    <property type="project" value="UniProtKB-KW"/>
</dbReference>
<organism evidence="2 3">
    <name type="scientific">Haloactinomyces albus</name>
    <dbReference type="NCBI Taxonomy" id="1352928"/>
    <lineage>
        <taxon>Bacteria</taxon>
        <taxon>Bacillati</taxon>
        <taxon>Actinomycetota</taxon>
        <taxon>Actinomycetes</taxon>
        <taxon>Actinopolysporales</taxon>
        <taxon>Actinopolysporaceae</taxon>
        <taxon>Haloactinomyces</taxon>
    </lineage>
</organism>
<evidence type="ECO:0000259" key="1">
    <source>
        <dbReference type="Pfam" id="PF13577"/>
    </source>
</evidence>
<reference evidence="2" key="1">
    <citation type="submission" date="2023-07" db="EMBL/GenBank/DDBJ databases">
        <title>Sequencing the genomes of 1000 actinobacteria strains.</title>
        <authorList>
            <person name="Klenk H.-P."/>
        </authorList>
    </citation>
    <scope>NUCLEOTIDE SEQUENCE</scope>
    <source>
        <strain evidence="2">DSM 45977</strain>
    </source>
</reference>
<dbReference type="SUPFAM" id="SSF54427">
    <property type="entry name" value="NTF2-like"/>
    <property type="match status" value="1"/>
</dbReference>
<proteinExistence type="predicted"/>
<dbReference type="EMBL" id="JAVDXW010000001">
    <property type="protein sequence ID" value="MDR7303837.1"/>
    <property type="molecule type" value="Genomic_DNA"/>
</dbReference>
<dbReference type="RefSeq" id="WP_310276560.1">
    <property type="nucleotide sequence ID" value="NZ_JAVDXW010000001.1"/>
</dbReference>
<dbReference type="AlphaFoldDB" id="A0AAE4CQ67"/>
<gene>
    <name evidence="2" type="ORF">JOF55_004018</name>
</gene>
<dbReference type="Pfam" id="PF13577">
    <property type="entry name" value="SnoaL_4"/>
    <property type="match status" value="1"/>
</dbReference>
<dbReference type="Gene3D" id="3.10.450.50">
    <property type="match status" value="1"/>
</dbReference>
<name>A0AAE4CQ67_9ACTN</name>
<keyword evidence="2" id="KW-0223">Dioxygenase</keyword>
<evidence type="ECO:0000313" key="3">
    <source>
        <dbReference type="Proteomes" id="UP001180845"/>
    </source>
</evidence>
<feature type="domain" description="SnoaL-like" evidence="1">
    <location>
        <begin position="4"/>
        <end position="123"/>
    </location>
</feature>
<comment type="caution">
    <text evidence="2">The sequence shown here is derived from an EMBL/GenBank/DDBJ whole genome shotgun (WGS) entry which is preliminary data.</text>
</comment>
<evidence type="ECO:0000313" key="2">
    <source>
        <dbReference type="EMBL" id="MDR7303837.1"/>
    </source>
</evidence>
<dbReference type="InterPro" id="IPR037401">
    <property type="entry name" value="SnoaL-like"/>
</dbReference>
<dbReference type="InterPro" id="IPR032710">
    <property type="entry name" value="NTF2-like_dom_sf"/>
</dbReference>
<sequence>MARAMNDRERIVDALARLARATDARDWHTIRTTFTEDATGYGCTGVDRIVEVMQAHLGGCGPTQHLLGNHRVTVDGDNARSLTYGRVHHRGAADKAGSFFECMGEYDDRWVRTSLGWRLAHRNFDMHIALGDFTVLQPAA</sequence>
<accession>A0AAE4CQ67</accession>
<keyword evidence="3" id="KW-1185">Reference proteome</keyword>